<evidence type="ECO:0000313" key="4">
    <source>
        <dbReference type="Proteomes" id="UP000059074"/>
    </source>
</evidence>
<proteinExistence type="predicted"/>
<keyword evidence="4" id="KW-1185">Reference proteome</keyword>
<reference evidence="3 4" key="1">
    <citation type="submission" date="2015-10" db="EMBL/GenBank/DDBJ databases">
        <title>Transcriptomic analysis of a linuron degrading triple-species bacterial consortium.</title>
        <authorList>
            <person name="Albers P."/>
        </authorList>
    </citation>
    <scope>NUCLEOTIDE SEQUENCE [LARGE SCALE GENOMIC DNA]</scope>
    <source>
        <strain evidence="3 4">WDL6</strain>
    </source>
</reference>
<sequence length="248" mass="27016">MTTTDRAVQRDEQSRANFTAAMGYGGWQATILSAFALALSAYSLYETSFKTAEIEVFIPPVIQYARDGGGDTELFSIPITVTNSGARTGTILSLQLTAENLKTNQKKQFYSAFLGEHQVNADAPNRSFAPLSIAGRETFSDTIRFYPDGDVFPKVIDDAGDVRFTLNLVTAQARRPDFIDKLFTNAVEPVVFERTLPWYSDQMLSMRRQAISMPERKRADGQSGAAATPASEPAPAVQDAVDGAAPSP</sequence>
<feature type="region of interest" description="Disordered" evidence="1">
    <location>
        <begin position="212"/>
        <end position="248"/>
    </location>
</feature>
<dbReference type="Proteomes" id="UP000059074">
    <property type="component" value="Unassembled WGS sequence"/>
</dbReference>
<protein>
    <submittedName>
        <fullName evidence="3">Uncharacterized protein</fullName>
    </submittedName>
</protein>
<dbReference type="OrthoDB" id="7932372at2"/>
<feature type="transmembrane region" description="Helical" evidence="2">
    <location>
        <begin position="21"/>
        <end position="45"/>
    </location>
</feature>
<accession>A0A109BNG8</accession>
<evidence type="ECO:0000256" key="1">
    <source>
        <dbReference type="SAM" id="MobiDB-lite"/>
    </source>
</evidence>
<feature type="compositionally biased region" description="Low complexity" evidence="1">
    <location>
        <begin position="225"/>
        <end position="236"/>
    </location>
</feature>
<comment type="caution">
    <text evidence="3">The sequence shown here is derived from an EMBL/GenBank/DDBJ whole genome shotgun (WGS) entry which is preliminary data.</text>
</comment>
<keyword evidence="2" id="KW-0812">Transmembrane</keyword>
<name>A0A109BNG8_HYPSL</name>
<gene>
    <name evidence="3" type="ORF">APY04_0347</name>
</gene>
<keyword evidence="2" id="KW-0472">Membrane</keyword>
<dbReference type="EMBL" id="LMTR01000015">
    <property type="protein sequence ID" value="KWT72064.1"/>
    <property type="molecule type" value="Genomic_DNA"/>
</dbReference>
<dbReference type="PATRIC" id="fig|121290.4.peg.3002"/>
<evidence type="ECO:0000313" key="3">
    <source>
        <dbReference type="EMBL" id="KWT72064.1"/>
    </source>
</evidence>
<evidence type="ECO:0000256" key="2">
    <source>
        <dbReference type="SAM" id="Phobius"/>
    </source>
</evidence>
<dbReference type="RefSeq" id="WP_068459135.1">
    <property type="nucleotide sequence ID" value="NZ_LMTR01000015.1"/>
</dbReference>
<keyword evidence="2" id="KW-1133">Transmembrane helix</keyword>
<organism evidence="3 4">
    <name type="scientific">Hyphomicrobium sulfonivorans</name>
    <dbReference type="NCBI Taxonomy" id="121290"/>
    <lineage>
        <taxon>Bacteria</taxon>
        <taxon>Pseudomonadati</taxon>
        <taxon>Pseudomonadota</taxon>
        <taxon>Alphaproteobacteria</taxon>
        <taxon>Hyphomicrobiales</taxon>
        <taxon>Hyphomicrobiaceae</taxon>
        <taxon>Hyphomicrobium</taxon>
    </lineage>
</organism>
<dbReference type="AlphaFoldDB" id="A0A109BNG8"/>